<evidence type="ECO:0000256" key="4">
    <source>
        <dbReference type="PROSITE-ProRule" id="PRU00090"/>
    </source>
</evidence>
<gene>
    <name evidence="9" type="ORF">P5673_021332</name>
</gene>
<dbReference type="InterPro" id="IPR013098">
    <property type="entry name" value="Ig_I-set"/>
</dbReference>
<dbReference type="InterPro" id="IPR007110">
    <property type="entry name" value="Ig-like_dom"/>
</dbReference>
<reference evidence="9" key="1">
    <citation type="journal article" date="2023" name="G3 (Bethesda)">
        <title>Whole genome assembly and annotation of the endangered Caribbean coral Acropora cervicornis.</title>
        <authorList>
            <person name="Selwyn J.D."/>
            <person name="Vollmer S.V."/>
        </authorList>
    </citation>
    <scope>NUCLEOTIDE SEQUENCE</scope>
    <source>
        <strain evidence="9">K2</strain>
    </source>
</reference>
<dbReference type="GO" id="GO:0016301">
    <property type="term" value="F:kinase activity"/>
    <property type="evidence" value="ECO:0007669"/>
    <property type="project" value="UniProtKB-KW"/>
</dbReference>
<feature type="domain" description="FZ" evidence="7">
    <location>
        <begin position="208"/>
        <end position="335"/>
    </location>
</feature>
<dbReference type="Pfam" id="PF01392">
    <property type="entry name" value="Fz"/>
    <property type="match status" value="1"/>
</dbReference>
<reference evidence="9" key="2">
    <citation type="journal article" date="2023" name="Science">
        <title>Genomic signatures of disease resistance in endangered staghorn corals.</title>
        <authorList>
            <person name="Vollmer S.V."/>
            <person name="Selwyn J.D."/>
            <person name="Despard B.A."/>
            <person name="Roesel C.L."/>
        </authorList>
    </citation>
    <scope>NUCLEOTIDE SEQUENCE</scope>
    <source>
        <strain evidence="9">K2</strain>
    </source>
</reference>
<feature type="region of interest" description="Disordered" evidence="6">
    <location>
        <begin position="1"/>
        <end position="20"/>
    </location>
</feature>
<dbReference type="EMBL" id="JARQWQ010000054">
    <property type="protein sequence ID" value="KAK2556772.1"/>
    <property type="molecule type" value="Genomic_DNA"/>
</dbReference>
<keyword evidence="2" id="KW-1015">Disulfide bond</keyword>
<dbReference type="PANTHER" id="PTHR45080">
    <property type="entry name" value="CONTACTIN 5"/>
    <property type="match status" value="1"/>
</dbReference>
<keyword evidence="9" id="KW-0675">Receptor</keyword>
<keyword evidence="9" id="KW-0812">Transmembrane</keyword>
<dbReference type="Gene3D" id="2.60.40.10">
    <property type="entry name" value="Immunoglobulins"/>
    <property type="match status" value="1"/>
</dbReference>
<dbReference type="SMART" id="SM00408">
    <property type="entry name" value="IGc2"/>
    <property type="match status" value="1"/>
</dbReference>
<evidence type="ECO:0000256" key="2">
    <source>
        <dbReference type="ARBA" id="ARBA00023157"/>
    </source>
</evidence>
<comment type="caution">
    <text evidence="4">Lacks conserved residue(s) required for the propagation of feature annotation.</text>
</comment>
<dbReference type="InterPro" id="IPR003599">
    <property type="entry name" value="Ig_sub"/>
</dbReference>
<comment type="caution">
    <text evidence="9">The sequence shown here is derived from an EMBL/GenBank/DDBJ whole genome shotgun (WGS) entry which is preliminary data.</text>
</comment>
<organism evidence="9 10">
    <name type="scientific">Acropora cervicornis</name>
    <name type="common">Staghorn coral</name>
    <dbReference type="NCBI Taxonomy" id="6130"/>
    <lineage>
        <taxon>Eukaryota</taxon>
        <taxon>Metazoa</taxon>
        <taxon>Cnidaria</taxon>
        <taxon>Anthozoa</taxon>
        <taxon>Hexacorallia</taxon>
        <taxon>Scleractinia</taxon>
        <taxon>Astrocoeniina</taxon>
        <taxon>Acroporidae</taxon>
        <taxon>Acropora</taxon>
    </lineage>
</organism>
<dbReference type="InterPro" id="IPR020067">
    <property type="entry name" value="Frizzled_dom"/>
</dbReference>
<evidence type="ECO:0000256" key="3">
    <source>
        <dbReference type="ARBA" id="ARBA00023319"/>
    </source>
</evidence>
<sequence length="1294" mass="144789">MTSKDFRRSDQKRQTTHRVRSIAQRPADACLLERPERINRQSYQDNSISFLDSTSVTNQSGRMRGGRLFRQASLLAVLWLMNYQGVAKFTEAKTLSNGDGDFRNNFAPSFIEHPTGRTIKEGKLLLLVCAAKGKPRLRIRWKKNGRTINADSRIKIKLSRNSTRLRLKIKKSMPQDSGDYHCVTKNDFGLTSSIKARVEIKRKNGPQPSSGACKPYHGSVCSKFIPGDGRIFIALNNSQQQNEERILLAASVLRDYTHSNCKDSLVKFLCFHLFPPCHSGKHPKPRYLCKDGCDVLQAATCSREFRLLERRLGTSAHRTIPDCSSLSDRGNCLSIGNKTIPRRKCHHESGDITSSSSSKLLNGRKIVKFHNKSILRLVRYVKSKILSGQILMFSESGEESTFCFATSLPLTSLVRGWKGFHKTSLLPNLRRLTNIAVPGLIVSARNSSVSEVLVPLGSAERYKVHEKVVLKNVKFYYRDQPGQGSFIAKGEYNLCGTVFKTTVEKLLDGTIKIEGFSDLPIDLSKIETAFVSASPPNWLVDAIKGTELLVLRLMKPVMEAYVTSDLVVKFSGETYFGPTTLPAYVEFFGGKLQGQDLLLAGITSPHLTINDALSMLTPLTIPYVDHLNNSRPKGSTTPYGGFNEKPLHQAFTGAIPFGLGLVTRGSLPVASPSSSEMMKLFQAVIGRESEFTVKATTDRKDIKLSWRLHNVSKKATSPFDRVEMTLKVSDVMVMLGDTHYPGFWSTALPFMEIIDGGFYSDDRSFKPLPFTGQLIYNDDNSNIEGSFETQAAWSNAFGIEFLTAKKLKFGVSLSTNQYQKSKITGKADLQMGLNCHATGGDNGMDSIEQDCVNGNVFLGFSDIPADHFFYGTLTPVSLQKFLEICNINHKLPGVMSTIGFPEGVQISFAKEVQDLRKFGGPVLQPGFLLMGKISMLGIETNGEISLLPKEFLVNAKVTSEVPEMIDDISSMFLYDADKDHDSKLFLKARMDPVPFVKAHIDGYARLFGIFEELRMLATRDVFQIYLTTDTDKSFKISVQITTNYSSGRNHTQLSANVIFENGLSKLTRVASKQVVTLLEQEMSQIKSAKGAVQRLRRECAKTIKQDCSICNKDKLCANSLSHCTIDTEGKMTLNASRRKYDSKRGNITKTDNCQRLVMARCLATDTACFNACRFLSSKTNMTCARFQAAAASQRKGERRERWLKRAEKFMNSELFQIHAISFKTNVSSVNLEHVFMDTSMEVTIFGQREKINGLRIDFNDFVNLSSEIAKYAWEWYEKAQPKPRHPDNRSRPPA</sequence>
<keyword evidence="9" id="KW-0472">Membrane</keyword>
<dbReference type="InterPro" id="IPR050958">
    <property type="entry name" value="Cell_Adh-Cytoskel_Orgn"/>
</dbReference>
<dbReference type="FunFam" id="2.60.40.10:FF:000032">
    <property type="entry name" value="palladin isoform X1"/>
    <property type="match status" value="1"/>
</dbReference>
<keyword evidence="10" id="KW-1185">Reference proteome</keyword>
<proteinExistence type="predicted"/>
<feature type="domain" description="Ig-like" evidence="8">
    <location>
        <begin position="108"/>
        <end position="201"/>
    </location>
</feature>
<dbReference type="SMART" id="SM00409">
    <property type="entry name" value="IG"/>
    <property type="match status" value="1"/>
</dbReference>
<keyword evidence="5" id="KW-0175">Coiled coil</keyword>
<evidence type="ECO:0000259" key="8">
    <source>
        <dbReference type="PROSITE" id="PS50835"/>
    </source>
</evidence>
<dbReference type="SUPFAM" id="SSF63501">
    <property type="entry name" value="Frizzled cysteine-rich domain"/>
    <property type="match status" value="1"/>
</dbReference>
<dbReference type="PANTHER" id="PTHR45080:SF8">
    <property type="entry name" value="IG-LIKE DOMAIN-CONTAINING PROTEIN"/>
    <property type="match status" value="1"/>
</dbReference>
<dbReference type="PROSITE" id="PS50835">
    <property type="entry name" value="IG_LIKE"/>
    <property type="match status" value="1"/>
</dbReference>
<accession>A0AAD9V0M2</accession>
<evidence type="ECO:0000313" key="10">
    <source>
        <dbReference type="Proteomes" id="UP001249851"/>
    </source>
</evidence>
<evidence type="ECO:0000313" key="9">
    <source>
        <dbReference type="EMBL" id="KAK2556772.1"/>
    </source>
</evidence>
<dbReference type="SUPFAM" id="SSF48726">
    <property type="entry name" value="Immunoglobulin"/>
    <property type="match status" value="1"/>
</dbReference>
<keyword evidence="3" id="KW-0393">Immunoglobulin domain</keyword>
<evidence type="ECO:0000259" key="7">
    <source>
        <dbReference type="PROSITE" id="PS50038"/>
    </source>
</evidence>
<keyword evidence="9" id="KW-0808">Transferase</keyword>
<protein>
    <submittedName>
        <fullName evidence="9">Tyrosine-protein kinase transmembrane receptor ROR2</fullName>
    </submittedName>
</protein>
<dbReference type="PROSITE" id="PS50038">
    <property type="entry name" value="FZ"/>
    <property type="match status" value="1"/>
</dbReference>
<dbReference type="GO" id="GO:0007156">
    <property type="term" value="P:homophilic cell adhesion via plasma membrane adhesion molecules"/>
    <property type="evidence" value="ECO:0007669"/>
    <property type="project" value="TreeGrafter"/>
</dbReference>
<dbReference type="InterPro" id="IPR036179">
    <property type="entry name" value="Ig-like_dom_sf"/>
</dbReference>
<evidence type="ECO:0000256" key="6">
    <source>
        <dbReference type="SAM" id="MobiDB-lite"/>
    </source>
</evidence>
<dbReference type="GO" id="GO:0005886">
    <property type="term" value="C:plasma membrane"/>
    <property type="evidence" value="ECO:0007669"/>
    <property type="project" value="TreeGrafter"/>
</dbReference>
<dbReference type="InterPro" id="IPR013783">
    <property type="entry name" value="Ig-like_fold"/>
</dbReference>
<keyword evidence="1" id="KW-0732">Signal</keyword>
<evidence type="ECO:0000256" key="1">
    <source>
        <dbReference type="ARBA" id="ARBA00022729"/>
    </source>
</evidence>
<dbReference type="InterPro" id="IPR003598">
    <property type="entry name" value="Ig_sub2"/>
</dbReference>
<dbReference type="Pfam" id="PF07679">
    <property type="entry name" value="I-set"/>
    <property type="match status" value="1"/>
</dbReference>
<feature type="compositionally biased region" description="Basic and acidic residues" evidence="6">
    <location>
        <begin position="1"/>
        <end position="13"/>
    </location>
</feature>
<dbReference type="Proteomes" id="UP001249851">
    <property type="component" value="Unassembled WGS sequence"/>
</dbReference>
<dbReference type="Gene3D" id="1.10.2000.10">
    <property type="entry name" value="Frizzled cysteine-rich domain"/>
    <property type="match status" value="1"/>
</dbReference>
<feature type="coiled-coil region" evidence="5">
    <location>
        <begin position="1078"/>
        <end position="1105"/>
    </location>
</feature>
<name>A0AAD9V0M2_ACRCE</name>
<keyword evidence="9" id="KW-0418">Kinase</keyword>
<evidence type="ECO:0000256" key="5">
    <source>
        <dbReference type="SAM" id="Coils"/>
    </source>
</evidence>
<dbReference type="InterPro" id="IPR036790">
    <property type="entry name" value="Frizzled_dom_sf"/>
</dbReference>